<dbReference type="GO" id="GO:0008986">
    <property type="term" value="F:pyruvate, water dikinase activity"/>
    <property type="evidence" value="ECO:0007669"/>
    <property type="project" value="UniProtKB-EC"/>
</dbReference>
<keyword evidence="8" id="KW-0479">Metal-binding</keyword>
<dbReference type="SUPFAM" id="SSF56059">
    <property type="entry name" value="Glutathione synthetase ATP-binding domain-like"/>
    <property type="match status" value="1"/>
</dbReference>
<evidence type="ECO:0000256" key="9">
    <source>
        <dbReference type="ARBA" id="ARBA00022741"/>
    </source>
</evidence>
<dbReference type="PANTHER" id="PTHR43030:SF1">
    <property type="entry name" value="PHOSPHOENOLPYRUVATE SYNTHASE"/>
    <property type="match status" value="1"/>
</dbReference>
<keyword evidence="11" id="KW-0067">ATP-binding</keyword>
<evidence type="ECO:0000259" key="15">
    <source>
        <dbReference type="Pfam" id="PF01326"/>
    </source>
</evidence>
<dbReference type="EC" id="2.7.9.2" evidence="5"/>
<comment type="caution">
    <text evidence="16">The sequence shown here is derived from an EMBL/GenBank/DDBJ whole genome shotgun (WGS) entry which is preliminary data.</text>
</comment>
<dbReference type="InterPro" id="IPR013815">
    <property type="entry name" value="ATP_grasp_subdomain_1"/>
</dbReference>
<evidence type="ECO:0000256" key="12">
    <source>
        <dbReference type="ARBA" id="ARBA00022842"/>
    </source>
</evidence>
<dbReference type="FunFam" id="3.30.1490.20:FF:000010">
    <property type="entry name" value="Phosphoenolpyruvate synthase"/>
    <property type="match status" value="1"/>
</dbReference>
<keyword evidence="16" id="KW-0670">Pyruvate</keyword>
<sequence>MKNQYIAWFDEIDKNDIARVGGKGANLGEMCKADIPVPYGFVVTSNAYFDFIKESKIDSLIRDRLKIYQYKDPRSLQETAKYIQKLIIGKPIPEKIAREVTHAYLNLVINTKKSKSVVQKISSIMKEPYVAVRSSATAEDLPEASFAGQQSSYLNVHGEASLVFKVREAWASLFTPRAIFYREEQKYDHMKVGLAVVVQLMITSDTSGVMFTIDPVTNDKNRITVESIFGLGELIVQGSVNP</sequence>
<dbReference type="Proteomes" id="UP000231069">
    <property type="component" value="Unassembled WGS sequence"/>
</dbReference>
<evidence type="ECO:0000256" key="5">
    <source>
        <dbReference type="ARBA" id="ARBA00011996"/>
    </source>
</evidence>
<organism evidence="16 17">
    <name type="scientific">Candidatus Gottesmanbacteria bacterium CG_4_10_14_0_8_um_filter_37_24</name>
    <dbReference type="NCBI Taxonomy" id="1974574"/>
    <lineage>
        <taxon>Bacteria</taxon>
        <taxon>Candidatus Gottesmaniibacteriota</taxon>
    </lineage>
</organism>
<keyword evidence="9" id="KW-0547">Nucleotide-binding</keyword>
<evidence type="ECO:0000256" key="6">
    <source>
        <dbReference type="ARBA" id="ARBA00021623"/>
    </source>
</evidence>
<dbReference type="UniPathway" id="UPA00138"/>
<evidence type="ECO:0000256" key="4">
    <source>
        <dbReference type="ARBA" id="ARBA00007837"/>
    </source>
</evidence>
<dbReference type="GO" id="GO:0006094">
    <property type="term" value="P:gluconeogenesis"/>
    <property type="evidence" value="ECO:0007669"/>
    <property type="project" value="UniProtKB-UniPathway"/>
</dbReference>
<dbReference type="EMBL" id="PFMK01000026">
    <property type="protein sequence ID" value="PIZ03077.1"/>
    <property type="molecule type" value="Genomic_DNA"/>
</dbReference>
<evidence type="ECO:0000256" key="13">
    <source>
        <dbReference type="ARBA" id="ARBA00033470"/>
    </source>
</evidence>
<reference evidence="17" key="1">
    <citation type="submission" date="2017-09" db="EMBL/GenBank/DDBJ databases">
        <title>Depth-based differentiation of microbial function through sediment-hosted aquifers and enrichment of novel symbionts in the deep terrestrial subsurface.</title>
        <authorList>
            <person name="Probst A.J."/>
            <person name="Ladd B."/>
            <person name="Jarett J.K."/>
            <person name="Geller-Mcgrath D.E."/>
            <person name="Sieber C.M.K."/>
            <person name="Emerson J.B."/>
            <person name="Anantharaman K."/>
            <person name="Thomas B.C."/>
            <person name="Malmstrom R."/>
            <person name="Stieglmeier M."/>
            <person name="Klingl A."/>
            <person name="Woyke T."/>
            <person name="Ryan C.M."/>
            <person name="Banfield J.F."/>
        </authorList>
    </citation>
    <scope>NUCLEOTIDE SEQUENCE [LARGE SCALE GENOMIC DNA]</scope>
</reference>
<protein>
    <recommendedName>
        <fullName evidence="6">Phosphoenolpyruvate synthase</fullName>
        <ecNumber evidence="5">2.7.9.2</ecNumber>
    </recommendedName>
    <alternativeName>
        <fullName evidence="13">Pyruvate, water dikinase</fullName>
    </alternativeName>
</protein>
<evidence type="ECO:0000256" key="2">
    <source>
        <dbReference type="ARBA" id="ARBA00002988"/>
    </source>
</evidence>
<comment type="similarity">
    <text evidence="4">Belongs to the PEP-utilizing enzyme family.</text>
</comment>
<evidence type="ECO:0000256" key="7">
    <source>
        <dbReference type="ARBA" id="ARBA00022679"/>
    </source>
</evidence>
<name>A0A2M7RRZ3_9BACT</name>
<dbReference type="InterPro" id="IPR006319">
    <property type="entry name" value="PEP_synth"/>
</dbReference>
<dbReference type="InterPro" id="IPR002192">
    <property type="entry name" value="PPDK_AMP/ATP-bd"/>
</dbReference>
<keyword evidence="12" id="KW-0460">Magnesium</keyword>
<proteinExistence type="inferred from homology"/>
<evidence type="ECO:0000256" key="14">
    <source>
        <dbReference type="ARBA" id="ARBA00047700"/>
    </source>
</evidence>
<comment type="catalytic activity">
    <reaction evidence="14">
        <text>pyruvate + ATP + H2O = phosphoenolpyruvate + AMP + phosphate + 2 H(+)</text>
        <dbReference type="Rhea" id="RHEA:11364"/>
        <dbReference type="ChEBI" id="CHEBI:15361"/>
        <dbReference type="ChEBI" id="CHEBI:15377"/>
        <dbReference type="ChEBI" id="CHEBI:15378"/>
        <dbReference type="ChEBI" id="CHEBI:30616"/>
        <dbReference type="ChEBI" id="CHEBI:43474"/>
        <dbReference type="ChEBI" id="CHEBI:58702"/>
        <dbReference type="ChEBI" id="CHEBI:456215"/>
        <dbReference type="EC" id="2.7.9.2"/>
    </reaction>
</comment>
<dbReference type="Pfam" id="PF01326">
    <property type="entry name" value="PPDK_N"/>
    <property type="match status" value="1"/>
</dbReference>
<evidence type="ECO:0000256" key="10">
    <source>
        <dbReference type="ARBA" id="ARBA00022777"/>
    </source>
</evidence>
<dbReference type="Gene3D" id="3.30.1490.20">
    <property type="entry name" value="ATP-grasp fold, A domain"/>
    <property type="match status" value="1"/>
</dbReference>
<comment type="cofactor">
    <cofactor evidence="1">
        <name>Mg(2+)</name>
        <dbReference type="ChEBI" id="CHEBI:18420"/>
    </cofactor>
</comment>
<evidence type="ECO:0000313" key="17">
    <source>
        <dbReference type="Proteomes" id="UP000231069"/>
    </source>
</evidence>
<evidence type="ECO:0000256" key="3">
    <source>
        <dbReference type="ARBA" id="ARBA00004742"/>
    </source>
</evidence>
<evidence type="ECO:0000313" key="16">
    <source>
        <dbReference type="EMBL" id="PIZ03077.1"/>
    </source>
</evidence>
<dbReference type="Gene3D" id="3.30.470.20">
    <property type="entry name" value="ATP-grasp fold, B domain"/>
    <property type="match status" value="1"/>
</dbReference>
<evidence type="ECO:0000256" key="1">
    <source>
        <dbReference type="ARBA" id="ARBA00001946"/>
    </source>
</evidence>
<feature type="domain" description="Pyruvate phosphate dikinase AMP/ATP-binding" evidence="15">
    <location>
        <begin position="18"/>
        <end position="242"/>
    </location>
</feature>
<feature type="non-terminal residue" evidence="16">
    <location>
        <position position="242"/>
    </location>
</feature>
<dbReference type="AlphaFoldDB" id="A0A2M7RRZ3"/>
<comment type="function">
    <text evidence="2">Catalyzes the phosphorylation of pyruvate to phosphoenolpyruvate.</text>
</comment>
<keyword evidence="7" id="KW-0808">Transferase</keyword>
<evidence type="ECO:0000256" key="8">
    <source>
        <dbReference type="ARBA" id="ARBA00022723"/>
    </source>
</evidence>
<accession>A0A2M7RRZ3</accession>
<evidence type="ECO:0000256" key="11">
    <source>
        <dbReference type="ARBA" id="ARBA00022840"/>
    </source>
</evidence>
<comment type="pathway">
    <text evidence="3">Carbohydrate biosynthesis; gluconeogenesis.</text>
</comment>
<keyword evidence="10" id="KW-0418">Kinase</keyword>
<gene>
    <name evidence="16" type="ORF">COY59_01435</name>
</gene>
<dbReference type="PANTHER" id="PTHR43030">
    <property type="entry name" value="PHOSPHOENOLPYRUVATE SYNTHASE"/>
    <property type="match status" value="1"/>
</dbReference>
<dbReference type="GO" id="GO:0005524">
    <property type="term" value="F:ATP binding"/>
    <property type="evidence" value="ECO:0007669"/>
    <property type="project" value="UniProtKB-KW"/>
</dbReference>
<dbReference type="GO" id="GO:0046872">
    <property type="term" value="F:metal ion binding"/>
    <property type="evidence" value="ECO:0007669"/>
    <property type="project" value="UniProtKB-KW"/>
</dbReference>